<proteinExistence type="predicted"/>
<keyword evidence="2" id="KW-1185">Reference proteome</keyword>
<evidence type="ECO:0000313" key="2">
    <source>
        <dbReference type="Proteomes" id="UP001056978"/>
    </source>
</evidence>
<sequence length="111" mass="12953">MKQKIKAFLSIKISAVILLTSNRLLAKYKYDKDSSFVEIKEHINNNAGFQKKCTSNNEVIIKGINMQSNRSSLNKAQYYTEVTDYDNGIFDGKYFHIEKKLIKKKDYDNFL</sequence>
<reference evidence="1" key="1">
    <citation type="submission" date="2022-06" db="EMBL/GenBank/DDBJ databases">
        <title>The First Complete Genome of the Simian Malaria Parasite Plasmodium brasilianum.</title>
        <authorList>
            <person name="Bajic M."/>
            <person name="Ravishankar S."/>
        </authorList>
    </citation>
    <scope>NUCLEOTIDE SEQUENCE</scope>
    <source>
        <strain evidence="1">Bolivian I</strain>
    </source>
</reference>
<comment type="caution">
    <text evidence="1">The sequence shown here is derived from an EMBL/GenBank/DDBJ whole genome shotgun (WGS) entry which is preliminary data.</text>
</comment>
<organism evidence="1 2">
    <name type="scientific">Plasmodium brasilianum</name>
    <dbReference type="NCBI Taxonomy" id="5824"/>
    <lineage>
        <taxon>Eukaryota</taxon>
        <taxon>Sar</taxon>
        <taxon>Alveolata</taxon>
        <taxon>Apicomplexa</taxon>
        <taxon>Aconoidasida</taxon>
        <taxon>Haemosporida</taxon>
        <taxon>Plasmodiidae</taxon>
        <taxon>Plasmodium</taxon>
        <taxon>Plasmodium (Plasmodium)</taxon>
    </lineage>
</organism>
<accession>A0ACB9Y1M2</accession>
<gene>
    <name evidence="1" type="ORF">MKS88_005232</name>
</gene>
<dbReference type="Proteomes" id="UP001056978">
    <property type="component" value="Chromosome 14"/>
</dbReference>
<name>A0ACB9Y1M2_PLABR</name>
<evidence type="ECO:0000313" key="1">
    <source>
        <dbReference type="EMBL" id="KAI4834558.1"/>
    </source>
</evidence>
<dbReference type="EMBL" id="CM043782">
    <property type="protein sequence ID" value="KAI4834558.1"/>
    <property type="molecule type" value="Genomic_DNA"/>
</dbReference>
<protein>
    <submittedName>
        <fullName evidence="1">Fam-m protein</fullName>
    </submittedName>
</protein>